<keyword evidence="2" id="KW-0812">Transmembrane</keyword>
<accession>A0A1I6FU98</accession>
<dbReference type="RefSeq" id="WP_091734606.1">
    <property type="nucleotide sequence ID" value="NZ_FOYR01000001.1"/>
</dbReference>
<feature type="compositionally biased region" description="Basic and acidic residues" evidence="1">
    <location>
        <begin position="72"/>
        <end position="89"/>
    </location>
</feature>
<feature type="transmembrane region" description="Helical" evidence="2">
    <location>
        <begin position="33"/>
        <end position="56"/>
    </location>
</feature>
<protein>
    <submittedName>
        <fullName evidence="3">Uncharacterized protein</fullName>
    </submittedName>
</protein>
<evidence type="ECO:0000313" key="3">
    <source>
        <dbReference type="EMBL" id="SFR33519.1"/>
    </source>
</evidence>
<dbReference type="AlphaFoldDB" id="A0A1I6FU98"/>
<keyword evidence="2" id="KW-1133">Transmembrane helix</keyword>
<dbReference type="EMBL" id="FOYR01000001">
    <property type="protein sequence ID" value="SFR33519.1"/>
    <property type="molecule type" value="Genomic_DNA"/>
</dbReference>
<name>A0A1I6FU98_9MICO</name>
<feature type="region of interest" description="Disordered" evidence="1">
    <location>
        <begin position="60"/>
        <end position="89"/>
    </location>
</feature>
<feature type="compositionally biased region" description="Basic residues" evidence="1">
    <location>
        <begin position="60"/>
        <end position="71"/>
    </location>
</feature>
<dbReference type="Proteomes" id="UP000198877">
    <property type="component" value="Unassembled WGS sequence"/>
</dbReference>
<evidence type="ECO:0000256" key="1">
    <source>
        <dbReference type="SAM" id="MobiDB-lite"/>
    </source>
</evidence>
<keyword evidence="2" id="KW-0472">Membrane</keyword>
<sequence>MHRIQGSPGGRSIMDSSTFLVDVLHVVNVGARFLLMFCVGMFLAYWLFAAFALFTASVRRRTSRRRPPRFARHSDELYPARTRDEAPAR</sequence>
<evidence type="ECO:0000256" key="2">
    <source>
        <dbReference type="SAM" id="Phobius"/>
    </source>
</evidence>
<gene>
    <name evidence="3" type="ORF">SAMN04488591_0339</name>
</gene>
<reference evidence="4" key="1">
    <citation type="submission" date="2016-10" db="EMBL/GenBank/DDBJ databases">
        <authorList>
            <person name="Varghese N."/>
            <person name="Submissions S."/>
        </authorList>
    </citation>
    <scope>NUCLEOTIDE SEQUENCE [LARGE SCALE GENOMIC DNA]</scope>
    <source>
        <strain evidence="4">CL127</strain>
    </source>
</reference>
<organism evidence="3 4">
    <name type="scientific">Microbacterium azadirachtae</name>
    <dbReference type="NCBI Taxonomy" id="582680"/>
    <lineage>
        <taxon>Bacteria</taxon>
        <taxon>Bacillati</taxon>
        <taxon>Actinomycetota</taxon>
        <taxon>Actinomycetes</taxon>
        <taxon>Micrococcales</taxon>
        <taxon>Microbacteriaceae</taxon>
        <taxon>Microbacterium</taxon>
    </lineage>
</organism>
<evidence type="ECO:0000313" key="4">
    <source>
        <dbReference type="Proteomes" id="UP000198877"/>
    </source>
</evidence>
<proteinExistence type="predicted"/>